<evidence type="ECO:0000256" key="2">
    <source>
        <dbReference type="ARBA" id="ARBA00022630"/>
    </source>
</evidence>
<keyword evidence="2" id="KW-0285">Flavoprotein</keyword>
<organism evidence="6 7">
    <name type="scientific">Brassica napus</name>
    <name type="common">Rape</name>
    <dbReference type="NCBI Taxonomy" id="3708"/>
    <lineage>
        <taxon>Eukaryota</taxon>
        <taxon>Viridiplantae</taxon>
        <taxon>Streptophyta</taxon>
        <taxon>Embryophyta</taxon>
        <taxon>Tracheophyta</taxon>
        <taxon>Spermatophyta</taxon>
        <taxon>Magnoliopsida</taxon>
        <taxon>eudicotyledons</taxon>
        <taxon>Gunneridae</taxon>
        <taxon>Pentapetalae</taxon>
        <taxon>rosids</taxon>
        <taxon>malvids</taxon>
        <taxon>Brassicales</taxon>
        <taxon>Brassicaceae</taxon>
        <taxon>Brassiceae</taxon>
        <taxon>Brassica</taxon>
    </lineage>
</organism>
<dbReference type="Proteomes" id="UP000824890">
    <property type="component" value="Unassembled WGS sequence"/>
</dbReference>
<feature type="domain" description="FAD/NAD(P)-binding" evidence="5">
    <location>
        <begin position="3"/>
        <end position="102"/>
    </location>
</feature>
<dbReference type="SUPFAM" id="SSF51905">
    <property type="entry name" value="FAD/NAD(P)-binding domain"/>
    <property type="match status" value="1"/>
</dbReference>
<evidence type="ECO:0000313" key="6">
    <source>
        <dbReference type="EMBL" id="KAH0880524.1"/>
    </source>
</evidence>
<evidence type="ECO:0000256" key="4">
    <source>
        <dbReference type="ARBA" id="ARBA00023002"/>
    </source>
</evidence>
<dbReference type="InterPro" id="IPR050446">
    <property type="entry name" value="FAD-oxidoreductase/Apoptosis"/>
</dbReference>
<dbReference type="Gene3D" id="3.50.50.60">
    <property type="entry name" value="FAD/NAD(P)-binding domain"/>
    <property type="match status" value="1"/>
</dbReference>
<evidence type="ECO:0000313" key="7">
    <source>
        <dbReference type="Proteomes" id="UP000824890"/>
    </source>
</evidence>
<dbReference type="Pfam" id="PF07992">
    <property type="entry name" value="Pyr_redox_2"/>
    <property type="match status" value="1"/>
</dbReference>
<name>A0ABQ7ZJY7_BRANA</name>
<feature type="non-terminal residue" evidence="6">
    <location>
        <position position="1"/>
    </location>
</feature>
<keyword evidence="3" id="KW-0274">FAD</keyword>
<comment type="cofactor">
    <cofactor evidence="1">
        <name>FAD</name>
        <dbReference type="ChEBI" id="CHEBI:57692"/>
    </cofactor>
</comment>
<keyword evidence="7" id="KW-1185">Reference proteome</keyword>
<dbReference type="EMBL" id="JAGKQM010000015">
    <property type="protein sequence ID" value="KAH0880524.1"/>
    <property type="molecule type" value="Genomic_DNA"/>
</dbReference>
<dbReference type="PANTHER" id="PTHR43557:SF2">
    <property type="entry name" value="RIESKE DOMAIN-CONTAINING PROTEIN-RELATED"/>
    <property type="match status" value="1"/>
</dbReference>
<evidence type="ECO:0000259" key="5">
    <source>
        <dbReference type="Pfam" id="PF07992"/>
    </source>
</evidence>
<comment type="caution">
    <text evidence="6">The sequence shown here is derived from an EMBL/GenBank/DDBJ whole genome shotgun (WGS) entry which is preliminary data.</text>
</comment>
<protein>
    <recommendedName>
        <fullName evidence="5">FAD/NAD(P)-binding domain-containing protein</fullName>
    </recommendedName>
</protein>
<accession>A0ABQ7ZJY7</accession>
<proteinExistence type="predicted"/>
<gene>
    <name evidence="6" type="ORF">HID58_067918</name>
</gene>
<evidence type="ECO:0000256" key="1">
    <source>
        <dbReference type="ARBA" id="ARBA00001974"/>
    </source>
</evidence>
<sequence>ALKLEVEGSDAENVCYLRHLNDANRLATAIQSSSNGKTGVIGGGYTGMECAASLVINKNQCDYTVERLFTPKIASLYEDYDRAKEVKFIKGTVLTSFEFDSNKKVR</sequence>
<evidence type="ECO:0000256" key="3">
    <source>
        <dbReference type="ARBA" id="ARBA00022827"/>
    </source>
</evidence>
<dbReference type="PANTHER" id="PTHR43557">
    <property type="entry name" value="APOPTOSIS-INDUCING FACTOR 1"/>
    <property type="match status" value="1"/>
</dbReference>
<dbReference type="InterPro" id="IPR023753">
    <property type="entry name" value="FAD/NAD-binding_dom"/>
</dbReference>
<reference evidence="6 7" key="1">
    <citation type="submission" date="2021-05" db="EMBL/GenBank/DDBJ databases">
        <title>Genome Assembly of Synthetic Allotetraploid Brassica napus Reveals Homoeologous Exchanges between Subgenomes.</title>
        <authorList>
            <person name="Davis J.T."/>
        </authorList>
    </citation>
    <scope>NUCLEOTIDE SEQUENCE [LARGE SCALE GENOMIC DNA]</scope>
    <source>
        <strain evidence="7">cv. Da-Ae</strain>
        <tissue evidence="6">Seedling</tissue>
    </source>
</reference>
<dbReference type="InterPro" id="IPR036188">
    <property type="entry name" value="FAD/NAD-bd_sf"/>
</dbReference>
<keyword evidence="4" id="KW-0560">Oxidoreductase</keyword>